<evidence type="ECO:0000313" key="2">
    <source>
        <dbReference type="EMBL" id="WMV23730.1"/>
    </source>
</evidence>
<feature type="signal peptide" evidence="1">
    <location>
        <begin position="1"/>
        <end position="21"/>
    </location>
</feature>
<feature type="chain" id="PRO_5041911142" evidence="1">
    <location>
        <begin position="22"/>
        <end position="52"/>
    </location>
</feature>
<protein>
    <submittedName>
        <fullName evidence="2">Uncharacterized protein</fullName>
    </submittedName>
</protein>
<dbReference type="AlphaFoldDB" id="A0AAF0QM46"/>
<dbReference type="Proteomes" id="UP001234989">
    <property type="component" value="Chromosome 4"/>
</dbReference>
<keyword evidence="3" id="KW-1185">Reference proteome</keyword>
<evidence type="ECO:0000256" key="1">
    <source>
        <dbReference type="SAM" id="SignalP"/>
    </source>
</evidence>
<gene>
    <name evidence="2" type="ORF">MTR67_017115</name>
</gene>
<evidence type="ECO:0000313" key="3">
    <source>
        <dbReference type="Proteomes" id="UP001234989"/>
    </source>
</evidence>
<accession>A0AAF0QM46</accession>
<sequence length="52" mass="5917">MIILIAIICLLMMVFYPSCYIQDGAGNTCGASAIFMSLFYIEEHQTRYQNSM</sequence>
<organism evidence="2 3">
    <name type="scientific">Solanum verrucosum</name>
    <dbReference type="NCBI Taxonomy" id="315347"/>
    <lineage>
        <taxon>Eukaryota</taxon>
        <taxon>Viridiplantae</taxon>
        <taxon>Streptophyta</taxon>
        <taxon>Embryophyta</taxon>
        <taxon>Tracheophyta</taxon>
        <taxon>Spermatophyta</taxon>
        <taxon>Magnoliopsida</taxon>
        <taxon>eudicotyledons</taxon>
        <taxon>Gunneridae</taxon>
        <taxon>Pentapetalae</taxon>
        <taxon>asterids</taxon>
        <taxon>lamiids</taxon>
        <taxon>Solanales</taxon>
        <taxon>Solanaceae</taxon>
        <taxon>Solanoideae</taxon>
        <taxon>Solaneae</taxon>
        <taxon>Solanum</taxon>
    </lineage>
</organism>
<keyword evidence="1" id="KW-0732">Signal</keyword>
<name>A0AAF0QM46_SOLVR</name>
<reference evidence="2" key="1">
    <citation type="submission" date="2023-08" db="EMBL/GenBank/DDBJ databases">
        <title>A de novo genome assembly of Solanum verrucosum Schlechtendal, a Mexican diploid species geographically isolated from the other diploid A-genome species in potato relatives.</title>
        <authorList>
            <person name="Hosaka K."/>
        </authorList>
    </citation>
    <scope>NUCLEOTIDE SEQUENCE</scope>
    <source>
        <tissue evidence="2">Young leaves</tissue>
    </source>
</reference>
<proteinExistence type="predicted"/>
<dbReference type="EMBL" id="CP133615">
    <property type="protein sequence ID" value="WMV23730.1"/>
    <property type="molecule type" value="Genomic_DNA"/>
</dbReference>